<dbReference type="PANTHER" id="PTHR33266">
    <property type="entry name" value="CHROMOSOME 15, WHOLE GENOME SHOTGUN SEQUENCE"/>
    <property type="match status" value="1"/>
</dbReference>
<dbReference type="EMBL" id="HE797712">
    <property type="protein sequence ID" value="CCM07240.1"/>
    <property type="molecule type" value="Genomic_DNA"/>
</dbReference>
<proteinExistence type="predicted"/>
<organism evidence="1 2">
    <name type="scientific">Fibroporia radiculosa</name>
    <dbReference type="NCBI Taxonomy" id="599839"/>
    <lineage>
        <taxon>Eukaryota</taxon>
        <taxon>Fungi</taxon>
        <taxon>Dikarya</taxon>
        <taxon>Basidiomycota</taxon>
        <taxon>Agaricomycotina</taxon>
        <taxon>Agaricomycetes</taxon>
        <taxon>Polyporales</taxon>
        <taxon>Fibroporiaceae</taxon>
        <taxon>Fibroporia</taxon>
    </lineage>
</organism>
<dbReference type="HOGENOM" id="CLU_009568_0_1_1"/>
<name>J7RWC8_9APHY</name>
<dbReference type="GeneID" id="24102140"/>
<evidence type="ECO:0000313" key="1">
    <source>
        <dbReference type="EMBL" id="CCM07240.1"/>
    </source>
</evidence>
<evidence type="ECO:0000313" key="2">
    <source>
        <dbReference type="Proteomes" id="UP000006352"/>
    </source>
</evidence>
<dbReference type="RefSeq" id="XP_012177261.1">
    <property type="nucleotide sequence ID" value="XM_012321871.1"/>
</dbReference>
<sequence>MTTLPAHCPQELWQLIPTIASVARIVLQAMISAGANIDSKYQIWDECEPLCNSPLFRNMLANAVKSQDFSEVLRLRILQPKKVNMRFSEDVKASEKLATEHAWRLPFEGHYHQVLLRTISNMSEHVRLNQSYANYLPLVQSSGTGKSRTVDELAKSIFTIPFNVRDAAANIGYAYPPSDTSIVAFLIHTHFATWEDARNNYCVFFETLFSKILSWLNNKWPDEMFDTAQDLAFAWRRELARNTQGQCTREELYADVVRVATMQIGNVRDLDAEMTTQLEKRASKAGEELVSWIKIHVVGNQSQSPTMILYFDEAHTLTNATISAAEGGMSKSRFDALTSALNCFLGVRLFAIVLSTNSRMHGFSPAQEKHPSDRVRRVARDYLQAPYTELPFDCLQDDKPFIKDRQFTLSEACDLSVVCRFGRPLWLALYKQGNLDVRNSLISFALSKLTGFDNYYVEAGNPTQKTLIQLSVLSSRLLLDMEPRREYARHLETGMVEGHMRIAYSVPKHRQYMRSGYPSEPILAEAAAQVMEMWQGTGKEEEVEGEEKRKESWRVSDILSQHVRDGLISKGERGELVARLILIQAFDAASKKARANKGNDDDERIDRPVRLLDFLEALFGKTHMEAIKSSRPDNQPQGTTLAEAFEDAYVRFTHFARNEDETVTNTYGVWAAIMRGMAMQCSSNNPIIDIIIPIILRNEKLTENIMTAMLIQVRNRDTQHAWVIDQAELNRKHGFFPPSKDDKRPYITLVMQLGVETASSKRQYYDTAMANPHSSPSKLQTYKGHFRSFRSKKLTEDPGLSEIGHPRYAINVTGCSPSVYAVVDSKANYAYLLGGRDLYEEHPRQDPANLSLVQRLKPTWTLDNHCYDWIDNALLRNKVPGGLRSSDAPQLDDGALLVGRAAVTL</sequence>
<dbReference type="OrthoDB" id="107110at2759"/>
<dbReference type="AlphaFoldDB" id="J7RWC8"/>
<dbReference type="Proteomes" id="UP000006352">
    <property type="component" value="Unassembled WGS sequence"/>
</dbReference>
<dbReference type="PANTHER" id="PTHR33266:SF1">
    <property type="entry name" value="F-BOX DOMAIN-CONTAINING PROTEIN"/>
    <property type="match status" value="1"/>
</dbReference>
<accession>J7RWC8</accession>
<protein>
    <submittedName>
        <fullName evidence="1">Uncharacterized protein</fullName>
    </submittedName>
</protein>
<dbReference type="InParanoid" id="J7RWC8"/>
<gene>
    <name evidence="1" type="ORF">FIBRA_09586</name>
</gene>
<keyword evidence="2" id="KW-1185">Reference proteome</keyword>
<reference evidence="1 2" key="1">
    <citation type="journal article" date="2012" name="Appl. Environ. Microbiol.">
        <title>Short-read sequencing for genomic analysis of the brown rot fungus Fibroporia radiculosa.</title>
        <authorList>
            <person name="Tang J.D."/>
            <person name="Perkins A.D."/>
            <person name="Sonstegard T.S."/>
            <person name="Schroeder S.G."/>
            <person name="Burgess S.C."/>
            <person name="Diehl S.V."/>
        </authorList>
    </citation>
    <scope>NUCLEOTIDE SEQUENCE [LARGE SCALE GENOMIC DNA]</scope>
    <source>
        <strain evidence="1 2">TFFH 294</strain>
    </source>
</reference>
<dbReference type="STRING" id="599839.J7RWC8"/>